<evidence type="ECO:0000256" key="6">
    <source>
        <dbReference type="ARBA" id="ARBA00022991"/>
    </source>
</evidence>
<evidence type="ECO:0000256" key="5">
    <source>
        <dbReference type="ARBA" id="ARBA00022827"/>
    </source>
</evidence>
<evidence type="ECO:0000256" key="4">
    <source>
        <dbReference type="ARBA" id="ARBA00022630"/>
    </source>
</evidence>
<dbReference type="InterPro" id="IPR006050">
    <property type="entry name" value="DNA_photolyase_N"/>
</dbReference>
<evidence type="ECO:0000256" key="2">
    <source>
        <dbReference type="ARBA" id="ARBA00001974"/>
    </source>
</evidence>
<evidence type="ECO:0000313" key="10">
    <source>
        <dbReference type="Proteomes" id="UP001168524"/>
    </source>
</evidence>
<keyword evidence="5 7" id="KW-0274">FAD</keyword>
<dbReference type="PROSITE" id="PS00394">
    <property type="entry name" value="DNA_PHOTOLYASES_1_1"/>
    <property type="match status" value="1"/>
</dbReference>
<dbReference type="Proteomes" id="UP001168524">
    <property type="component" value="Unassembled WGS sequence"/>
</dbReference>
<dbReference type="PROSITE" id="PS51645">
    <property type="entry name" value="PHR_CRY_ALPHA_BETA"/>
    <property type="match status" value="1"/>
</dbReference>
<evidence type="ECO:0000256" key="7">
    <source>
        <dbReference type="RuleBase" id="RU004182"/>
    </source>
</evidence>
<comment type="similarity">
    <text evidence="3">Belongs to the DNA photolyase class-1 family.</text>
</comment>
<sequence>MSHAYQLIWFRQDLRIHDHAALWHAMQAGQCMALVILSPEQWQQHDDAPIKIEFYLRQLQQLKQQLDTLNIPLIIQHIPLWKDVANFFTDLIQRINIGNVYANIELGVNELKRDHDVQEVLNQQQKELLLFHDRTLFPIRSIRNQSNLPYQVFGAFKKTCYQRLQHGLPQCYPLPDAQQPLAEDFSFFNPANLTTLQQAYASTLEQNMIDHWPVGETYALDLLDEFVRERLSNYKQARDFPAQVGTSQLSAYLNIGILSIRQCIQALFRQQHGDFVIQSESQQVWLDELLWREFYQHILFDFPQVSKHLPFQSATQNIPWRDDPIALEQWQQGNTGIPIVDAGMRQLLATGWMHNRVRMICAMFLSKNLLIDWRKGEQWFMQHLVDGDLAANNGGWQWCASTGTDAVPYFRVFNPISQSLKFDPNGDYIRQWVPELTDLDAKTIHEPYANAMIQNLDYPMPIVDLKTSRTRAIEAFKTYL</sequence>
<gene>
    <name evidence="9" type="ORF">QTA56_11100</name>
</gene>
<evidence type="ECO:0000313" key="9">
    <source>
        <dbReference type="EMBL" id="MDN0014774.1"/>
    </source>
</evidence>
<dbReference type="InterPro" id="IPR036155">
    <property type="entry name" value="Crypto/Photolyase_N_sf"/>
</dbReference>
<dbReference type="InterPro" id="IPR002081">
    <property type="entry name" value="Cryptochrome/DNA_photolyase_1"/>
</dbReference>
<dbReference type="SUPFAM" id="SSF52425">
    <property type="entry name" value="Cryptochrome/photolyase, N-terminal domain"/>
    <property type="match status" value="1"/>
</dbReference>
<dbReference type="InterPro" id="IPR005101">
    <property type="entry name" value="Cryptochr/Photolyase_FAD-bd"/>
</dbReference>
<proteinExistence type="inferred from homology"/>
<protein>
    <submittedName>
        <fullName evidence="9">Deoxyribodipyrimidine photo-lyase</fullName>
        <ecNumber evidence="9">4.1.99.3</ecNumber>
    </submittedName>
</protein>
<dbReference type="PANTHER" id="PTHR11455:SF9">
    <property type="entry name" value="CRYPTOCHROME CIRCADIAN CLOCK 5 ISOFORM X1"/>
    <property type="match status" value="1"/>
</dbReference>
<keyword evidence="10" id="KW-1185">Reference proteome</keyword>
<dbReference type="SUPFAM" id="SSF48173">
    <property type="entry name" value="Cryptochrome/photolyase FAD-binding domain"/>
    <property type="match status" value="1"/>
</dbReference>
<dbReference type="GO" id="GO:0003904">
    <property type="term" value="F:deoxyribodipyrimidine photo-lyase activity"/>
    <property type="evidence" value="ECO:0007669"/>
    <property type="project" value="UniProtKB-EC"/>
</dbReference>
<dbReference type="PANTHER" id="PTHR11455">
    <property type="entry name" value="CRYPTOCHROME"/>
    <property type="match status" value="1"/>
</dbReference>
<keyword evidence="4 7" id="KW-0285">Flavoprotein</keyword>
<dbReference type="Gene3D" id="1.10.579.10">
    <property type="entry name" value="DNA Cyclobutane Dipyrimidine Photolyase, subunit A, domain 3"/>
    <property type="match status" value="1"/>
</dbReference>
<keyword evidence="6 7" id="KW-0157">Chromophore</keyword>
<accession>A0ABT7WQ14</accession>
<dbReference type="InterPro" id="IPR018394">
    <property type="entry name" value="DNA_photolyase_1_CS_C"/>
</dbReference>
<dbReference type="PRINTS" id="PR00147">
    <property type="entry name" value="DNAPHOTLYASE"/>
</dbReference>
<name>A0ABT7WQ14_9GAMM</name>
<dbReference type="EC" id="4.1.99.3" evidence="9"/>
<reference evidence="9" key="1">
    <citation type="submission" date="2023-06" db="EMBL/GenBank/DDBJ databases">
        <title>Two novel species of Acinetobacter isolated from motorbike repairing workshop in Vietnam.</title>
        <authorList>
            <person name="Le N.T.T."/>
        </authorList>
    </citation>
    <scope>NUCLEOTIDE SEQUENCE</scope>
    <source>
        <strain evidence="9">VNH17</strain>
    </source>
</reference>
<dbReference type="Pfam" id="PF00875">
    <property type="entry name" value="DNA_photolyase"/>
    <property type="match status" value="1"/>
</dbReference>
<evidence type="ECO:0000259" key="8">
    <source>
        <dbReference type="PROSITE" id="PS51645"/>
    </source>
</evidence>
<comment type="caution">
    <text evidence="9">The sequence shown here is derived from an EMBL/GenBank/DDBJ whole genome shotgun (WGS) entry which is preliminary data.</text>
</comment>
<comment type="cofactor">
    <cofactor evidence="1">
        <name>(6R)-5,10-methylene-5,6,7,8-tetrahydrofolate</name>
        <dbReference type="ChEBI" id="CHEBI:15636"/>
    </cofactor>
</comment>
<feature type="domain" description="Photolyase/cryptochrome alpha/beta" evidence="8">
    <location>
        <begin position="4"/>
        <end position="136"/>
    </location>
</feature>
<dbReference type="EMBL" id="JAUDZE010000004">
    <property type="protein sequence ID" value="MDN0014774.1"/>
    <property type="molecule type" value="Genomic_DNA"/>
</dbReference>
<dbReference type="RefSeq" id="WP_267981090.1">
    <property type="nucleotide sequence ID" value="NZ_JAPQKF010000004.1"/>
</dbReference>
<dbReference type="Gene3D" id="1.25.40.80">
    <property type="match status" value="1"/>
</dbReference>
<dbReference type="InterPro" id="IPR036134">
    <property type="entry name" value="Crypto/Photolyase_FAD-like_sf"/>
</dbReference>
<dbReference type="InterPro" id="IPR014729">
    <property type="entry name" value="Rossmann-like_a/b/a_fold"/>
</dbReference>
<dbReference type="Pfam" id="PF03441">
    <property type="entry name" value="FAD_binding_7"/>
    <property type="match status" value="1"/>
</dbReference>
<comment type="cofactor">
    <cofactor evidence="2">
        <name>FAD</name>
        <dbReference type="ChEBI" id="CHEBI:57692"/>
    </cofactor>
</comment>
<dbReference type="Gene3D" id="3.40.50.620">
    <property type="entry name" value="HUPs"/>
    <property type="match status" value="1"/>
</dbReference>
<evidence type="ECO:0000256" key="1">
    <source>
        <dbReference type="ARBA" id="ARBA00001932"/>
    </source>
</evidence>
<comment type="similarity">
    <text evidence="7">Belongs to the DNA photolyase family.</text>
</comment>
<organism evidence="9 10">
    <name type="scientific">Acinetobacter thutiue</name>
    <dbReference type="NCBI Taxonomy" id="2998078"/>
    <lineage>
        <taxon>Bacteria</taxon>
        <taxon>Pseudomonadati</taxon>
        <taxon>Pseudomonadota</taxon>
        <taxon>Gammaproteobacteria</taxon>
        <taxon>Moraxellales</taxon>
        <taxon>Moraxellaceae</taxon>
        <taxon>Acinetobacter</taxon>
    </lineage>
</organism>
<keyword evidence="9" id="KW-0456">Lyase</keyword>
<evidence type="ECO:0000256" key="3">
    <source>
        <dbReference type="ARBA" id="ARBA00005862"/>
    </source>
</evidence>